<evidence type="ECO:0000313" key="1">
    <source>
        <dbReference type="EMBL" id="KKK80102.1"/>
    </source>
</evidence>
<name>A0A0F8YF95_9ZZZZ</name>
<dbReference type="AlphaFoldDB" id="A0A0F8YF95"/>
<sequence length="79" mass="9315">IWNVLDNVEDPKARFINFKSLEDIAVGSGFGLRYDFNFFVLRFDIGFKTYNPSLDLGNRWFRNYNFSDAVFNVGINYPF</sequence>
<gene>
    <name evidence="1" type="ORF">LCGC14_2826830</name>
</gene>
<comment type="caution">
    <text evidence="1">The sequence shown here is derived from an EMBL/GenBank/DDBJ whole genome shotgun (WGS) entry which is preliminary data.</text>
</comment>
<feature type="non-terminal residue" evidence="1">
    <location>
        <position position="1"/>
    </location>
</feature>
<dbReference type="Gene3D" id="2.40.160.50">
    <property type="entry name" value="membrane protein fhac: a member of the omp85/tpsb transporter family"/>
    <property type="match status" value="1"/>
</dbReference>
<reference evidence="1" key="1">
    <citation type="journal article" date="2015" name="Nature">
        <title>Complex archaea that bridge the gap between prokaryotes and eukaryotes.</title>
        <authorList>
            <person name="Spang A."/>
            <person name="Saw J.H."/>
            <person name="Jorgensen S.L."/>
            <person name="Zaremba-Niedzwiedzka K."/>
            <person name="Martijn J."/>
            <person name="Lind A.E."/>
            <person name="van Eijk R."/>
            <person name="Schleper C."/>
            <person name="Guy L."/>
            <person name="Ettema T.J."/>
        </authorList>
    </citation>
    <scope>NUCLEOTIDE SEQUENCE</scope>
</reference>
<organism evidence="1">
    <name type="scientific">marine sediment metagenome</name>
    <dbReference type="NCBI Taxonomy" id="412755"/>
    <lineage>
        <taxon>unclassified sequences</taxon>
        <taxon>metagenomes</taxon>
        <taxon>ecological metagenomes</taxon>
    </lineage>
</organism>
<protein>
    <recommendedName>
        <fullName evidence="2">Bacterial surface antigen (D15) domain-containing protein</fullName>
    </recommendedName>
</protein>
<accession>A0A0F8YF95</accession>
<proteinExistence type="predicted"/>
<dbReference type="EMBL" id="LAZR01053733">
    <property type="protein sequence ID" value="KKK80102.1"/>
    <property type="molecule type" value="Genomic_DNA"/>
</dbReference>
<evidence type="ECO:0008006" key="2">
    <source>
        <dbReference type="Google" id="ProtNLM"/>
    </source>
</evidence>